<accession>A0A2J8A8C6</accession>
<reference evidence="1 2" key="1">
    <citation type="journal article" date="2017" name="Mol. Biol. Evol.">
        <title>The 4-celled Tetrabaena socialis nuclear genome reveals the essential components for genetic control of cell number at the origin of multicellularity in the volvocine lineage.</title>
        <authorList>
            <person name="Featherston J."/>
            <person name="Arakaki Y."/>
            <person name="Hanschen E.R."/>
            <person name="Ferris P.J."/>
            <person name="Michod R.E."/>
            <person name="Olson B.J.S.C."/>
            <person name="Nozaki H."/>
            <person name="Durand P.M."/>
        </authorList>
    </citation>
    <scope>NUCLEOTIDE SEQUENCE [LARGE SCALE GENOMIC DNA]</scope>
    <source>
        <strain evidence="1 2">NIES-571</strain>
    </source>
</reference>
<dbReference type="Gene3D" id="1.25.40.20">
    <property type="entry name" value="Ankyrin repeat-containing domain"/>
    <property type="match status" value="1"/>
</dbReference>
<dbReference type="InterPro" id="IPR036770">
    <property type="entry name" value="Ankyrin_rpt-contain_sf"/>
</dbReference>
<dbReference type="PANTHER" id="PTHR12393:SF6">
    <property type="entry name" value="SPHINGOMYELIN PHOSPHODIESTERASE 2"/>
    <property type="match status" value="1"/>
</dbReference>
<keyword evidence="2" id="KW-1185">Reference proteome</keyword>
<name>A0A2J8A8C6_9CHLO</name>
<dbReference type="OrthoDB" id="536067at2759"/>
<proteinExistence type="predicted"/>
<sequence length="536" mass="58495">MAAEASDPPCLPPLPADLVMRVLGRLPPNEVAVVARLVCKAAAELFAGPQHTTVRLSQPVPHHEFARRWGDPHSTRPLTLMRRRELVSLTAASGDVDNLKFVALRVGCLTHGDMPPAEDAAPGLLLDEGWWLQDYGCFVTPNALTAAALAGRQSVVDWLLAHGLARYEFGEPPAFGAARGGHVGLMDCLMQRDILAGTDYHRVGLVTPMLTAVAEGCDLPTLQRLHHTYLDSRGLRLPRFPDHVVGAAAHSPTPDWQAKLEWLEERGYSLKRSTMFWAATCPDALTRLAWLRDRGCEADTYVMESAAGSDGNLEGLKYLLAQGSPVEQGAWRSAAMAGCLAKLEALHAHGSPIPPCTVRWAAFDGHQPAVFWLLGGLGEEQRRAALDADLLSYAMNSGCLTLLAWLREAGCPWGEDTFAKAAEAGSEEVLEWLAEQGCPMGVDGAPYVEAGCHFDFATLSCLRRLGCPWDEDGGTFTAAARACCRLPALRWLLQHGCPVDWDACWEEPFYTGDECYTVTLQDLDVIPGLQKWWQQQ</sequence>
<dbReference type="GO" id="GO:0004620">
    <property type="term" value="F:phospholipase activity"/>
    <property type="evidence" value="ECO:0007669"/>
    <property type="project" value="TreeGrafter"/>
</dbReference>
<dbReference type="GO" id="GO:0071944">
    <property type="term" value="C:cell periphery"/>
    <property type="evidence" value="ECO:0007669"/>
    <property type="project" value="TreeGrafter"/>
</dbReference>
<dbReference type="InterPro" id="IPR036047">
    <property type="entry name" value="F-box-like_dom_sf"/>
</dbReference>
<dbReference type="Proteomes" id="UP000236333">
    <property type="component" value="Unassembled WGS sequence"/>
</dbReference>
<dbReference type="AlphaFoldDB" id="A0A2J8A8C6"/>
<dbReference type="EMBL" id="PGGS01000117">
    <property type="protein sequence ID" value="PNH08755.1"/>
    <property type="molecule type" value="Genomic_DNA"/>
</dbReference>
<dbReference type="GO" id="GO:0005783">
    <property type="term" value="C:endoplasmic reticulum"/>
    <property type="evidence" value="ECO:0007669"/>
    <property type="project" value="TreeGrafter"/>
</dbReference>
<dbReference type="PANTHER" id="PTHR12393">
    <property type="entry name" value="SPHINGOMYELIN PHOSPHODIESTERASE RELATED"/>
    <property type="match status" value="1"/>
</dbReference>
<evidence type="ECO:0000313" key="2">
    <source>
        <dbReference type="Proteomes" id="UP000236333"/>
    </source>
</evidence>
<dbReference type="GO" id="GO:0046513">
    <property type="term" value="P:ceramide biosynthetic process"/>
    <property type="evidence" value="ECO:0007669"/>
    <property type="project" value="TreeGrafter"/>
</dbReference>
<dbReference type="GO" id="GO:0016020">
    <property type="term" value="C:membrane"/>
    <property type="evidence" value="ECO:0007669"/>
    <property type="project" value="TreeGrafter"/>
</dbReference>
<dbReference type="SUPFAM" id="SSF81383">
    <property type="entry name" value="F-box domain"/>
    <property type="match status" value="1"/>
</dbReference>
<dbReference type="SUPFAM" id="SSF48403">
    <property type="entry name" value="Ankyrin repeat"/>
    <property type="match status" value="1"/>
</dbReference>
<dbReference type="GO" id="GO:0030149">
    <property type="term" value="P:sphingolipid catabolic process"/>
    <property type="evidence" value="ECO:0007669"/>
    <property type="project" value="TreeGrafter"/>
</dbReference>
<comment type="caution">
    <text evidence="1">The sequence shown here is derived from an EMBL/GenBank/DDBJ whole genome shotgun (WGS) entry which is preliminary data.</text>
</comment>
<protein>
    <submittedName>
        <fullName evidence="1">Ankyrin repeat domain-containing protein</fullName>
    </submittedName>
</protein>
<evidence type="ECO:0000313" key="1">
    <source>
        <dbReference type="EMBL" id="PNH08755.1"/>
    </source>
</evidence>
<gene>
    <name evidence="1" type="ORF">TSOC_004677</name>
</gene>
<organism evidence="1 2">
    <name type="scientific">Tetrabaena socialis</name>
    <dbReference type="NCBI Taxonomy" id="47790"/>
    <lineage>
        <taxon>Eukaryota</taxon>
        <taxon>Viridiplantae</taxon>
        <taxon>Chlorophyta</taxon>
        <taxon>core chlorophytes</taxon>
        <taxon>Chlorophyceae</taxon>
        <taxon>CS clade</taxon>
        <taxon>Chlamydomonadales</taxon>
        <taxon>Tetrabaenaceae</taxon>
        <taxon>Tetrabaena</taxon>
    </lineage>
</organism>